<evidence type="ECO:0000256" key="1">
    <source>
        <dbReference type="SAM" id="MobiDB-lite"/>
    </source>
</evidence>
<dbReference type="Proteomes" id="UP000317023">
    <property type="component" value="Unassembled WGS sequence"/>
</dbReference>
<organism evidence="2 3">
    <name type="scientific">Agrobacterium tumefaciens</name>
    <dbReference type="NCBI Taxonomy" id="358"/>
    <lineage>
        <taxon>Bacteria</taxon>
        <taxon>Pseudomonadati</taxon>
        <taxon>Pseudomonadota</taxon>
        <taxon>Alphaproteobacteria</taxon>
        <taxon>Hyphomicrobiales</taxon>
        <taxon>Rhizobiaceae</taxon>
        <taxon>Rhizobium/Agrobacterium group</taxon>
        <taxon>Agrobacterium</taxon>
        <taxon>Agrobacterium tumefaciens complex</taxon>
    </lineage>
</organism>
<dbReference type="EMBL" id="SGOE01000001">
    <property type="protein sequence ID" value="TRB08799.1"/>
    <property type="molecule type" value="Genomic_DNA"/>
</dbReference>
<protein>
    <recommendedName>
        <fullName evidence="4">Flagellar basal body-associated FliL family protein</fullName>
    </recommendedName>
</protein>
<feature type="region of interest" description="Disordered" evidence="1">
    <location>
        <begin position="153"/>
        <end position="180"/>
    </location>
</feature>
<dbReference type="AlphaFoldDB" id="A0A546Y728"/>
<dbReference type="RefSeq" id="WP_142855318.1">
    <property type="nucleotide sequence ID" value="NZ_CP048551.1"/>
</dbReference>
<evidence type="ECO:0000313" key="2">
    <source>
        <dbReference type="EMBL" id="TRB08799.1"/>
    </source>
</evidence>
<reference evidence="2 3" key="1">
    <citation type="journal article" date="2019" name="Appl. Microbiol. Biotechnol.">
        <title>Differential efficiency of wild type rhizogenic strains for rol gene transformation of plants.</title>
        <authorList>
            <person name="Desmet S."/>
            <person name="De Keyser E."/>
            <person name="Van Vaerenbergh J."/>
            <person name="Baeyen S."/>
            <person name="Van Huylenbroeck J."/>
            <person name="Geelen D."/>
            <person name="Dhooghe E."/>
        </authorList>
    </citation>
    <scope>NUCLEOTIDE SEQUENCE [LARGE SCALE GENOMIC DNA]</scope>
    <source>
        <strain evidence="2 3">MAFF210266</strain>
    </source>
</reference>
<evidence type="ECO:0008006" key="4">
    <source>
        <dbReference type="Google" id="ProtNLM"/>
    </source>
</evidence>
<name>A0A546Y728_AGRTU</name>
<gene>
    <name evidence="2" type="ORF">EXN61_02465</name>
</gene>
<evidence type="ECO:0000313" key="3">
    <source>
        <dbReference type="Proteomes" id="UP000317023"/>
    </source>
</evidence>
<sequence length="180" mass="19403">MLKLLLTGVWVCAVTLGAVYFSVQMATAPAPGDEAGAKKANLQLVKGESITIPVINDGGVNGYFLSRISLRVDKDKMAKIELPATQLMTDELFTLLAGSSMVNIANISTFDPEAFKQRIREGLNKRLDDEVVEDVLIEQLDYLSKADIREQNGNGTPRSVKIVEGEKAEAGKEAAAAPSH</sequence>
<feature type="compositionally biased region" description="Basic and acidic residues" evidence="1">
    <location>
        <begin position="161"/>
        <end position="172"/>
    </location>
</feature>
<accession>A0A546Y728</accession>
<proteinExistence type="predicted"/>
<comment type="caution">
    <text evidence="2">The sequence shown here is derived from an EMBL/GenBank/DDBJ whole genome shotgun (WGS) entry which is preliminary data.</text>
</comment>